<keyword evidence="1" id="KW-0472">Membrane</keyword>
<accession>X6L740</accession>
<comment type="caution">
    <text evidence="2">The sequence shown here is derived from an EMBL/GenBank/DDBJ whole genome shotgun (WGS) entry which is preliminary data.</text>
</comment>
<reference evidence="2 3" key="1">
    <citation type="journal article" date="2013" name="Curr. Biol.">
        <title>The Genome of the Foraminiferan Reticulomyxa filosa.</title>
        <authorList>
            <person name="Glockner G."/>
            <person name="Hulsmann N."/>
            <person name="Schleicher M."/>
            <person name="Noegel A.A."/>
            <person name="Eichinger L."/>
            <person name="Gallinger C."/>
            <person name="Pawlowski J."/>
            <person name="Sierra R."/>
            <person name="Euteneuer U."/>
            <person name="Pillet L."/>
            <person name="Moustafa A."/>
            <person name="Platzer M."/>
            <person name="Groth M."/>
            <person name="Szafranski K."/>
            <person name="Schliwa M."/>
        </authorList>
    </citation>
    <scope>NUCLEOTIDE SEQUENCE [LARGE SCALE GENOMIC DNA]</scope>
</reference>
<keyword evidence="3" id="KW-1185">Reference proteome</keyword>
<evidence type="ECO:0000313" key="2">
    <source>
        <dbReference type="EMBL" id="ETN97462.1"/>
    </source>
</evidence>
<dbReference type="AlphaFoldDB" id="X6L740"/>
<keyword evidence="1" id="KW-0812">Transmembrane</keyword>
<evidence type="ECO:0000313" key="3">
    <source>
        <dbReference type="Proteomes" id="UP000023152"/>
    </source>
</evidence>
<gene>
    <name evidence="2" type="ORF">RFI_40067</name>
</gene>
<proteinExistence type="predicted"/>
<name>X6L740_RETFI</name>
<evidence type="ECO:0000256" key="1">
    <source>
        <dbReference type="SAM" id="Phobius"/>
    </source>
</evidence>
<sequence length="270" mass="31531">DQSKKKKKKKGYKKKKKKKKVCEKQTYCEIRCLLAYYAIVRLRLSDHTDRQSARQYNMSRSASVIGVAGVVVVVVTVVSFSFEEDNDIFKKFFVVYFSRQFLKNIPKQSKPVVCSIYLFFSCCGDTFAFFVKLFIFNNFFEQSKLPSLGEKRLLAQQTVVSLLLTTPVKRKKVHFQEKDYDVSNESFYLCECLYNNIFSAKIKQKNRNKQHKKKKGISSGGYMAVQYHVAFSKSAFIFSPKKKKSFVSKQIIVTKKKKKKKQEGEEKRTF</sequence>
<keyword evidence="1" id="KW-1133">Transmembrane helix</keyword>
<protein>
    <submittedName>
        <fullName evidence="2">Uncharacterized protein</fullName>
    </submittedName>
</protein>
<dbReference type="Proteomes" id="UP000023152">
    <property type="component" value="Unassembled WGS sequence"/>
</dbReference>
<organism evidence="2 3">
    <name type="scientific">Reticulomyxa filosa</name>
    <dbReference type="NCBI Taxonomy" id="46433"/>
    <lineage>
        <taxon>Eukaryota</taxon>
        <taxon>Sar</taxon>
        <taxon>Rhizaria</taxon>
        <taxon>Retaria</taxon>
        <taxon>Foraminifera</taxon>
        <taxon>Monothalamids</taxon>
        <taxon>Reticulomyxidae</taxon>
        <taxon>Reticulomyxa</taxon>
    </lineage>
</organism>
<feature type="non-terminal residue" evidence="2">
    <location>
        <position position="1"/>
    </location>
</feature>
<feature type="transmembrane region" description="Helical" evidence="1">
    <location>
        <begin position="62"/>
        <end position="82"/>
    </location>
</feature>
<dbReference type="EMBL" id="ASPP01049641">
    <property type="protein sequence ID" value="ETN97462.1"/>
    <property type="molecule type" value="Genomic_DNA"/>
</dbReference>
<feature type="transmembrane region" description="Helical" evidence="1">
    <location>
        <begin position="116"/>
        <end position="135"/>
    </location>
</feature>